<dbReference type="Pfam" id="PF03588">
    <property type="entry name" value="Leu_Phe_trans"/>
    <property type="match status" value="1"/>
</dbReference>
<accession>D5V5M1</accession>
<dbReference type="PANTHER" id="PTHR30098">
    <property type="entry name" value="LEUCYL/PHENYLALANYL-TRNA--PROTEIN TRANSFERASE"/>
    <property type="match status" value="1"/>
</dbReference>
<dbReference type="SUPFAM" id="SSF55729">
    <property type="entry name" value="Acyl-CoA N-acyltransferases (Nat)"/>
    <property type="match status" value="1"/>
</dbReference>
<dbReference type="InterPro" id="IPR016181">
    <property type="entry name" value="Acyl_CoA_acyltransferase"/>
</dbReference>
<dbReference type="InterPro" id="IPR004616">
    <property type="entry name" value="Leu/Phe-tRNA_Trfase"/>
</dbReference>
<evidence type="ECO:0000313" key="5">
    <source>
        <dbReference type="Proteomes" id="UP000000939"/>
    </source>
</evidence>
<dbReference type="eggNOG" id="COG2360">
    <property type="taxonomic scope" value="Bacteria"/>
</dbReference>
<proteinExistence type="predicted"/>
<dbReference type="RefSeq" id="WP_013134202.1">
    <property type="nucleotide sequence ID" value="NC_014166.1"/>
</dbReference>
<keyword evidence="3" id="KW-0012">Acyltransferase</keyword>
<evidence type="ECO:0000256" key="2">
    <source>
        <dbReference type="ARBA" id="ARBA00022679"/>
    </source>
</evidence>
<gene>
    <name evidence="4" type="ordered locus">Arnit_0392</name>
</gene>
<evidence type="ECO:0000256" key="3">
    <source>
        <dbReference type="ARBA" id="ARBA00023315"/>
    </source>
</evidence>
<dbReference type="GO" id="GO:0005737">
    <property type="term" value="C:cytoplasm"/>
    <property type="evidence" value="ECO:0007669"/>
    <property type="project" value="TreeGrafter"/>
</dbReference>
<dbReference type="AlphaFoldDB" id="D5V5M1"/>
<dbReference type="GO" id="GO:0030163">
    <property type="term" value="P:protein catabolic process"/>
    <property type="evidence" value="ECO:0007669"/>
    <property type="project" value="InterPro"/>
</dbReference>
<sequence length="210" mass="24999">MEENYYACEQFSPSLYIKLAKAGFISTTATLANNRSYLLPEIQFEYAILYFENLHISKKIKKLLKKDDYLFVKNRNLNEVIKQINEFHKDSWINEDYKDMLLDIFSNKYDNFELLTFELYDKKDSTLIAGEIGYKIGKVYTSLTGFSNREKKYNNYGKLQLVLLAKLLQKENYEFWNLGHACLQYKIDLGSNILKRDEFLSQWLKYTKKD</sequence>
<evidence type="ECO:0000256" key="1">
    <source>
        <dbReference type="ARBA" id="ARBA00022490"/>
    </source>
</evidence>
<dbReference type="KEGG" id="ant:Arnit_0392"/>
<keyword evidence="1" id="KW-0963">Cytoplasm</keyword>
<dbReference type="PANTHER" id="PTHR30098:SF2">
    <property type="entry name" value="LEUCYL_PHENYLALANYL-TRNA--PROTEIN TRANSFERASE"/>
    <property type="match status" value="1"/>
</dbReference>
<dbReference type="Proteomes" id="UP000000939">
    <property type="component" value="Chromosome"/>
</dbReference>
<organism evidence="4 5">
    <name type="scientific">Arcobacter nitrofigilis (strain ATCC 33309 / DSM 7299 / CCUG 15893 / LMG 7604 / NCTC 12251 / CI)</name>
    <name type="common">Campylobacter nitrofigilis</name>
    <dbReference type="NCBI Taxonomy" id="572480"/>
    <lineage>
        <taxon>Bacteria</taxon>
        <taxon>Pseudomonadati</taxon>
        <taxon>Campylobacterota</taxon>
        <taxon>Epsilonproteobacteria</taxon>
        <taxon>Campylobacterales</taxon>
        <taxon>Arcobacteraceae</taxon>
        <taxon>Arcobacter</taxon>
    </lineage>
</organism>
<dbReference type="GO" id="GO:0008914">
    <property type="term" value="F:leucyl-tRNA--protein transferase activity"/>
    <property type="evidence" value="ECO:0007669"/>
    <property type="project" value="InterPro"/>
</dbReference>
<keyword evidence="2" id="KW-0808">Transferase</keyword>
<dbReference type="Gene3D" id="3.40.630.70">
    <property type="entry name" value="Leucyl/phenylalanyl-tRNA-protein transferase, C-terminal domain"/>
    <property type="match status" value="1"/>
</dbReference>
<dbReference type="STRING" id="572480.Arnit_0392"/>
<evidence type="ECO:0000313" key="4">
    <source>
        <dbReference type="EMBL" id="ADG92057.1"/>
    </source>
</evidence>
<name>D5V5M1_ARCNC</name>
<protein>
    <recommendedName>
        <fullName evidence="6">Leucyl/phenylalanyl-tRNA--protein transferase</fullName>
    </recommendedName>
</protein>
<reference evidence="4 5" key="1">
    <citation type="journal article" date="2010" name="Stand. Genomic Sci.">
        <title>Complete genome sequence of Arcobacter nitrofigilis type strain (CI).</title>
        <authorList>
            <person name="Pati A."/>
            <person name="Gronow S."/>
            <person name="Lapidus A."/>
            <person name="Copeland A."/>
            <person name="Glavina Del Rio T."/>
            <person name="Nolan M."/>
            <person name="Lucas S."/>
            <person name="Tice H."/>
            <person name="Cheng J.F."/>
            <person name="Han C."/>
            <person name="Chertkov O."/>
            <person name="Bruce D."/>
            <person name="Tapia R."/>
            <person name="Goodwin L."/>
            <person name="Pitluck S."/>
            <person name="Liolios K."/>
            <person name="Ivanova N."/>
            <person name="Mavromatis K."/>
            <person name="Chen A."/>
            <person name="Palaniappan K."/>
            <person name="Land M."/>
            <person name="Hauser L."/>
            <person name="Chang Y.J."/>
            <person name="Jeffries C.D."/>
            <person name="Detter J.C."/>
            <person name="Rohde M."/>
            <person name="Goker M."/>
            <person name="Bristow J."/>
            <person name="Eisen J.A."/>
            <person name="Markowitz V."/>
            <person name="Hugenholtz P."/>
            <person name="Klenk H.P."/>
            <person name="Kyrpides N.C."/>
        </authorList>
    </citation>
    <scope>NUCLEOTIDE SEQUENCE [LARGE SCALE GENOMIC DNA]</scope>
    <source>
        <strain evidence="5">ATCC 33309 / DSM 7299 / CCUG 15893 / LMG 7604 / NCTC 12251 / CI</strain>
    </source>
</reference>
<keyword evidence="5" id="KW-1185">Reference proteome</keyword>
<dbReference type="InterPro" id="IPR042203">
    <property type="entry name" value="Leu/Phe-tRNA_Trfase_C"/>
</dbReference>
<dbReference type="OrthoDB" id="570538at2"/>
<evidence type="ECO:0008006" key="6">
    <source>
        <dbReference type="Google" id="ProtNLM"/>
    </source>
</evidence>
<dbReference type="EMBL" id="CP001999">
    <property type="protein sequence ID" value="ADG92057.1"/>
    <property type="molecule type" value="Genomic_DNA"/>
</dbReference>
<dbReference type="HOGENOM" id="CLU_102198_0_0_7"/>